<evidence type="ECO:0000313" key="1">
    <source>
        <dbReference type="EMBL" id="KIK41118.1"/>
    </source>
</evidence>
<dbReference type="Proteomes" id="UP000054485">
    <property type="component" value="Unassembled WGS sequence"/>
</dbReference>
<proteinExistence type="predicted"/>
<keyword evidence="2" id="KW-1185">Reference proteome</keyword>
<sequence length="138" mass="15148">MLVQEAFDSSVFQNSSNVWTPRASKDPSLLCEGKPFITTLAITFRRCFVLFLEIDSPGEFNNPSAGITVDKDEGGISELPTTPRLHGNNVMEQGLAFYCMDKYSPQIPTAGDIPIDGWEPEAGHHVGSRASRVIFDAK</sequence>
<dbReference type="InParanoid" id="A0A0D0BCG1"/>
<gene>
    <name evidence="1" type="ORF">CY34DRAFT_226977</name>
</gene>
<dbReference type="AlphaFoldDB" id="A0A0D0BCG1"/>
<organism evidence="1 2">
    <name type="scientific">Suillus luteus UH-Slu-Lm8-n1</name>
    <dbReference type="NCBI Taxonomy" id="930992"/>
    <lineage>
        <taxon>Eukaryota</taxon>
        <taxon>Fungi</taxon>
        <taxon>Dikarya</taxon>
        <taxon>Basidiomycota</taxon>
        <taxon>Agaricomycotina</taxon>
        <taxon>Agaricomycetes</taxon>
        <taxon>Agaricomycetidae</taxon>
        <taxon>Boletales</taxon>
        <taxon>Suillineae</taxon>
        <taxon>Suillaceae</taxon>
        <taxon>Suillus</taxon>
    </lineage>
</organism>
<dbReference type="EMBL" id="KN835279">
    <property type="protein sequence ID" value="KIK41118.1"/>
    <property type="molecule type" value="Genomic_DNA"/>
</dbReference>
<accession>A0A0D0BCG1</accession>
<reference evidence="1 2" key="1">
    <citation type="submission" date="2014-04" db="EMBL/GenBank/DDBJ databases">
        <authorList>
            <consortium name="DOE Joint Genome Institute"/>
            <person name="Kuo A."/>
            <person name="Ruytinx J."/>
            <person name="Rineau F."/>
            <person name="Colpaert J."/>
            <person name="Kohler A."/>
            <person name="Nagy L.G."/>
            <person name="Floudas D."/>
            <person name="Copeland A."/>
            <person name="Barry K.W."/>
            <person name="Cichocki N."/>
            <person name="Veneault-Fourrey C."/>
            <person name="LaButti K."/>
            <person name="Lindquist E.A."/>
            <person name="Lipzen A."/>
            <person name="Lundell T."/>
            <person name="Morin E."/>
            <person name="Murat C."/>
            <person name="Sun H."/>
            <person name="Tunlid A."/>
            <person name="Henrissat B."/>
            <person name="Grigoriev I.V."/>
            <person name="Hibbett D.S."/>
            <person name="Martin F."/>
            <person name="Nordberg H.P."/>
            <person name="Cantor M.N."/>
            <person name="Hua S.X."/>
        </authorList>
    </citation>
    <scope>NUCLEOTIDE SEQUENCE [LARGE SCALE GENOMIC DNA]</scope>
    <source>
        <strain evidence="1 2">UH-Slu-Lm8-n1</strain>
    </source>
</reference>
<reference evidence="2" key="2">
    <citation type="submission" date="2015-01" db="EMBL/GenBank/DDBJ databases">
        <title>Evolutionary Origins and Diversification of the Mycorrhizal Mutualists.</title>
        <authorList>
            <consortium name="DOE Joint Genome Institute"/>
            <consortium name="Mycorrhizal Genomics Consortium"/>
            <person name="Kohler A."/>
            <person name="Kuo A."/>
            <person name="Nagy L.G."/>
            <person name="Floudas D."/>
            <person name="Copeland A."/>
            <person name="Barry K.W."/>
            <person name="Cichocki N."/>
            <person name="Veneault-Fourrey C."/>
            <person name="LaButti K."/>
            <person name="Lindquist E.A."/>
            <person name="Lipzen A."/>
            <person name="Lundell T."/>
            <person name="Morin E."/>
            <person name="Murat C."/>
            <person name="Riley R."/>
            <person name="Ohm R."/>
            <person name="Sun H."/>
            <person name="Tunlid A."/>
            <person name="Henrissat B."/>
            <person name="Grigoriev I.V."/>
            <person name="Hibbett D.S."/>
            <person name="Martin F."/>
        </authorList>
    </citation>
    <scope>NUCLEOTIDE SEQUENCE [LARGE SCALE GENOMIC DNA]</scope>
    <source>
        <strain evidence="2">UH-Slu-Lm8-n1</strain>
    </source>
</reference>
<evidence type="ECO:0000313" key="2">
    <source>
        <dbReference type="Proteomes" id="UP000054485"/>
    </source>
</evidence>
<dbReference type="HOGENOM" id="CLU_1856626_0_0_1"/>
<name>A0A0D0BCG1_9AGAM</name>
<protein>
    <submittedName>
        <fullName evidence="1">Uncharacterized protein</fullName>
    </submittedName>
</protein>